<dbReference type="Proteomes" id="UP000198417">
    <property type="component" value="Unassembled WGS sequence"/>
</dbReference>
<dbReference type="Gene3D" id="1.10.10.2830">
    <property type="match status" value="1"/>
</dbReference>
<dbReference type="NCBIfam" id="TIGR00180">
    <property type="entry name" value="parB_part"/>
    <property type="match status" value="1"/>
</dbReference>
<dbReference type="SUPFAM" id="SSF110849">
    <property type="entry name" value="ParB/Sulfiredoxin"/>
    <property type="match status" value="1"/>
</dbReference>
<dbReference type="SUPFAM" id="SSF109709">
    <property type="entry name" value="KorB DNA-binding domain-like"/>
    <property type="match status" value="1"/>
</dbReference>
<gene>
    <name evidence="4" type="ORF">SAMN06265370_11538</name>
</gene>
<dbReference type="AlphaFoldDB" id="A0A238Y8A4"/>
<feature type="domain" description="ParB-like N-terminal" evidence="3">
    <location>
        <begin position="57"/>
        <end position="147"/>
    </location>
</feature>
<dbReference type="GO" id="GO:0005694">
    <property type="term" value="C:chromosome"/>
    <property type="evidence" value="ECO:0007669"/>
    <property type="project" value="TreeGrafter"/>
</dbReference>
<dbReference type="RefSeq" id="WP_089272093.1">
    <property type="nucleotide sequence ID" value="NZ_FZNN01000015.1"/>
</dbReference>
<reference evidence="4 5" key="1">
    <citation type="submission" date="2017-06" db="EMBL/GenBank/DDBJ databases">
        <authorList>
            <person name="Kim H.J."/>
            <person name="Triplett B.A."/>
        </authorList>
    </citation>
    <scope>NUCLEOTIDE SEQUENCE [LARGE SCALE GENOMIC DNA]</scope>
    <source>
        <strain evidence="4 5">DSM 29052</strain>
    </source>
</reference>
<protein>
    <submittedName>
        <fullName evidence="4">Chromosome partitioning protein, ParB family</fullName>
    </submittedName>
</protein>
<dbReference type="InterPro" id="IPR004437">
    <property type="entry name" value="ParB/RepB/Spo0J"/>
</dbReference>
<sequence>MARSVFGNQSGPASESGQDKVDQKPMLARRKPIIKGGAASSKYINAATQGGADRTYQEISVDQIQESPIRDRINVEEDLDSLVESIRANGQQIPILVRVVQGEKPYEIVVGRRRLAAHRRLALPRIKAFVAKLDDREAFIAQGIENSARLETSYIERARAAAQGVNAGYDQKDIAEFLNISRTLINFMIKSYQAVGEELVLSIGPARGVGRRKWDTLVTTMARHGISPDAARALVNEDIADSVERFEALLYALQIRAAKNKPPSPAPKASRRNFFGGGVSTVRKPQQLVVNTRKNMPPEILEKIDAKIVELLAELEAAQEG</sequence>
<dbReference type="InterPro" id="IPR003115">
    <property type="entry name" value="ParB_N"/>
</dbReference>
<feature type="region of interest" description="Disordered" evidence="2">
    <location>
        <begin position="1"/>
        <end position="27"/>
    </location>
</feature>
<dbReference type="GO" id="GO:0003677">
    <property type="term" value="F:DNA binding"/>
    <property type="evidence" value="ECO:0007669"/>
    <property type="project" value="InterPro"/>
</dbReference>
<dbReference type="InterPro" id="IPR036086">
    <property type="entry name" value="ParB/Sulfiredoxin_sf"/>
</dbReference>
<dbReference type="InterPro" id="IPR050336">
    <property type="entry name" value="Chromosome_partition/occlusion"/>
</dbReference>
<feature type="compositionally biased region" description="Polar residues" evidence="2">
    <location>
        <begin position="1"/>
        <end position="16"/>
    </location>
</feature>
<dbReference type="PANTHER" id="PTHR33375:SF1">
    <property type="entry name" value="CHROMOSOME-PARTITIONING PROTEIN PARB-RELATED"/>
    <property type="match status" value="1"/>
</dbReference>
<dbReference type="CDD" id="cd16405">
    <property type="entry name" value="RepB_like_N"/>
    <property type="match status" value="1"/>
</dbReference>
<dbReference type="Pfam" id="PF02195">
    <property type="entry name" value="ParB_N"/>
    <property type="match status" value="1"/>
</dbReference>
<dbReference type="EMBL" id="FZNN01000015">
    <property type="protein sequence ID" value="SNR67001.1"/>
    <property type="molecule type" value="Genomic_DNA"/>
</dbReference>
<dbReference type="GO" id="GO:0007059">
    <property type="term" value="P:chromosome segregation"/>
    <property type="evidence" value="ECO:0007669"/>
    <property type="project" value="TreeGrafter"/>
</dbReference>
<evidence type="ECO:0000256" key="1">
    <source>
        <dbReference type="ARBA" id="ARBA00006295"/>
    </source>
</evidence>
<dbReference type="Gene3D" id="3.90.1530.30">
    <property type="match status" value="1"/>
</dbReference>
<evidence type="ECO:0000313" key="5">
    <source>
        <dbReference type="Proteomes" id="UP000198417"/>
    </source>
</evidence>
<comment type="similarity">
    <text evidence="1">Belongs to the ParB family.</text>
</comment>
<proteinExistence type="inferred from homology"/>
<name>A0A238Y8A4_9RHOB</name>
<evidence type="ECO:0000259" key="3">
    <source>
        <dbReference type="SMART" id="SM00470"/>
    </source>
</evidence>
<dbReference type="SMART" id="SM00470">
    <property type="entry name" value="ParB"/>
    <property type="match status" value="1"/>
</dbReference>
<evidence type="ECO:0000313" key="4">
    <source>
        <dbReference type="EMBL" id="SNR67001.1"/>
    </source>
</evidence>
<dbReference type="PANTHER" id="PTHR33375">
    <property type="entry name" value="CHROMOSOME-PARTITIONING PROTEIN PARB-RELATED"/>
    <property type="match status" value="1"/>
</dbReference>
<dbReference type="InterPro" id="IPR037972">
    <property type="entry name" value="RepB_N"/>
</dbReference>
<organism evidence="4 5">
    <name type="scientific">Puniceibacterium sediminis</name>
    <dbReference type="NCBI Taxonomy" id="1608407"/>
    <lineage>
        <taxon>Bacteria</taxon>
        <taxon>Pseudomonadati</taxon>
        <taxon>Pseudomonadota</taxon>
        <taxon>Alphaproteobacteria</taxon>
        <taxon>Rhodobacterales</taxon>
        <taxon>Paracoccaceae</taxon>
        <taxon>Puniceibacterium</taxon>
    </lineage>
</organism>
<evidence type="ECO:0000256" key="2">
    <source>
        <dbReference type="SAM" id="MobiDB-lite"/>
    </source>
</evidence>
<dbReference type="OrthoDB" id="7908920at2"/>
<keyword evidence="5" id="KW-1185">Reference proteome</keyword>
<accession>A0A238Y8A4</accession>